<feature type="compositionally biased region" description="Basic residues" evidence="1">
    <location>
        <begin position="231"/>
        <end position="243"/>
    </location>
</feature>
<feature type="region of interest" description="Disordered" evidence="1">
    <location>
        <begin position="55"/>
        <end position="82"/>
    </location>
</feature>
<feature type="compositionally biased region" description="Acidic residues" evidence="1">
    <location>
        <begin position="340"/>
        <end position="350"/>
    </location>
</feature>
<sequence length="552" mass="62813">MRVWKCNQSHFSMDPKQPPYPPVQIIGNGSDKSALSLSVIRPRFNPRKKLRYAHPRRKTNHKSAKVPDDQMLSKPNTTKTPVNQSGIFLIGLPVERPLPVAACDQDATAEPTRPKIRPLKRRSARAQHHERGQTTKRRVSELHGQRRGYAKRPFLEFGTNSAVKRLNKSEDLGTICPEFTTSLRICSQGYFSKSLKEVVRCVNQNNSLKPARRSGISRRRISSGRSSLQKRSAHRASSKRLRYSGHSSSGGPDRFYRSAGESDYYPNDLTRVDHLDHPNHKGRSSLSSGNQKSLRKNSLVGKLIRFGQLPANSREKDDSRGREGTSSEKKEEENQRHSDEDEEDEDEDETTSLPIKTMFKPKLRRSQSKTDSIEVGQRKATSLVYCLSPSPGRGFLRQSTTIKSRVLKKHIGRLRVRKKHRSRLNFKHNQKANSFNTMADKLARVSAIAEKLVEIQSQIKRLPSYGTLGSYYCLADAYLGLLYANLAPQVLKAMLTEENPKVATEHRKSIDEPGFESNHVFSLSPSMMKSFLFERKRKKPKSQSLPNPWFKF</sequence>
<evidence type="ECO:0000313" key="2">
    <source>
        <dbReference type="EMBL" id="THD26661.1"/>
    </source>
</evidence>
<protein>
    <submittedName>
        <fullName evidence="2">Uncharacterized protein</fullName>
    </submittedName>
</protein>
<feature type="region of interest" description="Disordered" evidence="1">
    <location>
        <begin position="209"/>
        <end position="374"/>
    </location>
</feature>
<keyword evidence="3" id="KW-1185">Reference proteome</keyword>
<feature type="compositionally biased region" description="Basic residues" evidence="1">
    <location>
        <begin position="114"/>
        <end position="126"/>
    </location>
</feature>
<comment type="caution">
    <text evidence="2">The sequence shown here is derived from an EMBL/GenBank/DDBJ whole genome shotgun (WGS) entry which is preliminary data.</text>
</comment>
<accession>A0A4E0RJI4</accession>
<evidence type="ECO:0000313" key="3">
    <source>
        <dbReference type="Proteomes" id="UP000230066"/>
    </source>
</evidence>
<dbReference type="EMBL" id="JXXN02000668">
    <property type="protein sequence ID" value="THD26661.1"/>
    <property type="molecule type" value="Genomic_DNA"/>
</dbReference>
<proteinExistence type="predicted"/>
<dbReference type="AlphaFoldDB" id="A0A4E0RJI4"/>
<name>A0A4E0RJI4_FASHE</name>
<feature type="compositionally biased region" description="Basic and acidic residues" evidence="1">
    <location>
        <begin position="313"/>
        <end position="339"/>
    </location>
</feature>
<reference evidence="2" key="1">
    <citation type="submission" date="2019-03" db="EMBL/GenBank/DDBJ databases">
        <title>Improved annotation for the trematode Fasciola hepatica.</title>
        <authorList>
            <person name="Choi Y.-J."/>
            <person name="Martin J."/>
            <person name="Mitreva M."/>
        </authorList>
    </citation>
    <scope>NUCLEOTIDE SEQUENCE [LARGE SCALE GENOMIC DNA]</scope>
</reference>
<feature type="compositionally biased region" description="Basic residues" evidence="1">
    <location>
        <begin position="210"/>
        <end position="222"/>
    </location>
</feature>
<feature type="compositionally biased region" description="Polar residues" evidence="1">
    <location>
        <begin position="73"/>
        <end position="82"/>
    </location>
</feature>
<feature type="compositionally biased region" description="Basic and acidic residues" evidence="1">
    <location>
        <begin position="270"/>
        <end position="279"/>
    </location>
</feature>
<organism evidence="2 3">
    <name type="scientific">Fasciola hepatica</name>
    <name type="common">Liver fluke</name>
    <dbReference type="NCBI Taxonomy" id="6192"/>
    <lineage>
        <taxon>Eukaryota</taxon>
        <taxon>Metazoa</taxon>
        <taxon>Spiralia</taxon>
        <taxon>Lophotrochozoa</taxon>
        <taxon>Platyhelminthes</taxon>
        <taxon>Trematoda</taxon>
        <taxon>Digenea</taxon>
        <taxon>Plagiorchiida</taxon>
        <taxon>Echinostomata</taxon>
        <taxon>Echinostomatoidea</taxon>
        <taxon>Fasciolidae</taxon>
        <taxon>Fasciola</taxon>
    </lineage>
</organism>
<feature type="region of interest" description="Disordered" evidence="1">
    <location>
        <begin position="105"/>
        <end position="145"/>
    </location>
</feature>
<evidence type="ECO:0000256" key="1">
    <source>
        <dbReference type="SAM" id="MobiDB-lite"/>
    </source>
</evidence>
<gene>
    <name evidence="2" type="ORF">D915_002559</name>
</gene>
<feature type="compositionally biased region" description="Basic and acidic residues" evidence="1">
    <location>
        <begin position="127"/>
        <end position="144"/>
    </location>
</feature>
<feature type="compositionally biased region" description="Basic residues" evidence="1">
    <location>
        <begin position="55"/>
        <end position="64"/>
    </location>
</feature>
<dbReference type="Proteomes" id="UP000230066">
    <property type="component" value="Unassembled WGS sequence"/>
</dbReference>